<dbReference type="EMBL" id="FNIW01000035">
    <property type="protein sequence ID" value="SDO60741.1"/>
    <property type="molecule type" value="Genomic_DNA"/>
</dbReference>
<organism evidence="1 2">
    <name type="scientific">Prevotella communis</name>
    <dbReference type="NCBI Taxonomy" id="2913614"/>
    <lineage>
        <taxon>Bacteria</taxon>
        <taxon>Pseudomonadati</taxon>
        <taxon>Bacteroidota</taxon>
        <taxon>Bacteroidia</taxon>
        <taxon>Bacteroidales</taxon>
        <taxon>Prevotellaceae</taxon>
        <taxon>Prevotella</taxon>
    </lineage>
</organism>
<comment type="caution">
    <text evidence="1">The sequence shown here is derived from an EMBL/GenBank/DDBJ whole genome shotgun (WGS) entry which is preliminary data.</text>
</comment>
<evidence type="ECO:0000313" key="2">
    <source>
        <dbReference type="Proteomes" id="UP000199134"/>
    </source>
</evidence>
<name>A0A1H0KY98_9BACT</name>
<sequence length="75" mass="8524">MKLSDNQQTFLALLRAGLWEDSGSMESWNQGVMEAVDWGKVCQLAVEQSVQGLVLVGIERYKNLNFDLHLDQKQL</sequence>
<proteinExistence type="predicted"/>
<dbReference type="Proteomes" id="UP000199134">
    <property type="component" value="Unassembled WGS sequence"/>
</dbReference>
<dbReference type="AlphaFoldDB" id="A0A1H0KY98"/>
<reference evidence="2" key="1">
    <citation type="submission" date="2016-10" db="EMBL/GenBank/DDBJ databases">
        <authorList>
            <person name="de Groot N.N."/>
        </authorList>
    </citation>
    <scope>NUCLEOTIDE SEQUENCE [LARGE SCALE GENOMIC DNA]</scope>
    <source>
        <strain evidence="2">BP1-145</strain>
    </source>
</reference>
<accession>A0A1H0KY98</accession>
<evidence type="ECO:0000313" key="1">
    <source>
        <dbReference type="EMBL" id="SDO60741.1"/>
    </source>
</evidence>
<gene>
    <name evidence="1" type="ORF">SAMN04487900_1353</name>
</gene>
<protein>
    <submittedName>
        <fullName evidence="1">Uncharacterized protein</fullName>
    </submittedName>
</protein>